<dbReference type="Proteomes" id="UP001194469">
    <property type="component" value="Unassembled WGS sequence"/>
</dbReference>
<keyword evidence="5" id="KW-1185">Reference proteome</keyword>
<dbReference type="SUPFAM" id="SSF52922">
    <property type="entry name" value="TK C-terminal domain-like"/>
    <property type="match status" value="1"/>
</dbReference>
<organism evidence="4 5">
    <name type="scientific">Nitratidesulfovibrio oxamicus</name>
    <dbReference type="NCBI Taxonomy" id="32016"/>
    <lineage>
        <taxon>Bacteria</taxon>
        <taxon>Pseudomonadati</taxon>
        <taxon>Thermodesulfobacteriota</taxon>
        <taxon>Desulfovibrionia</taxon>
        <taxon>Desulfovibrionales</taxon>
        <taxon>Desulfovibrionaceae</taxon>
        <taxon>Nitratidesulfovibrio</taxon>
    </lineage>
</organism>
<dbReference type="Gene3D" id="3.40.50.920">
    <property type="match status" value="1"/>
</dbReference>
<dbReference type="Pfam" id="PF01855">
    <property type="entry name" value="POR_N"/>
    <property type="match status" value="1"/>
</dbReference>
<feature type="domain" description="Pyruvate:ferredoxin oxidoreductase core" evidence="3">
    <location>
        <begin position="256"/>
        <end position="343"/>
    </location>
</feature>
<dbReference type="CDD" id="cd07034">
    <property type="entry name" value="TPP_PYR_PFOR_IOR-alpha_like"/>
    <property type="match status" value="1"/>
</dbReference>
<dbReference type="InterPro" id="IPR029061">
    <property type="entry name" value="THDP-binding"/>
</dbReference>
<accession>A0ABS0J4H7</accession>
<evidence type="ECO:0000313" key="4">
    <source>
        <dbReference type="EMBL" id="MBG3877328.1"/>
    </source>
</evidence>
<feature type="domain" description="Pyruvate flavodoxin/ferredoxin oxidoreductase pyrimidine binding" evidence="2">
    <location>
        <begin position="24"/>
        <end position="249"/>
    </location>
</feature>
<name>A0ABS0J4H7_9BACT</name>
<keyword evidence="1" id="KW-0560">Oxidoreductase</keyword>
<sequence length="361" mass="38418">MPHNTTDTGTPERIFIKGNEAIAHGALAAGCRCYFGYPITPQNDIPEMMSYALPDAGGEFVQAESEVASANMLLGAAAAGIRALTSSSSPGISLMQEAISYMAGSELPGVIVNMNRGGPGLGDIGPSQGDYFQSVKGGGHGDYKLLVLAPATCQECYDMMVQAFDLAFKYRNPVMVLGDAIVGQMKEPVTPWKPAAVAGTEAADWRLEGAKGRKPRLLKSLFLEDGALAGQNRHLQAKYAAMQAEARAESFLTDDAELIVVAYGSIGRIAKSAIRKLRAQGHKVGLVRPQTLFPFPGPLLRGLAEQGKRFLTIEHNCGQMVEDVRLSIRGIVDSAFYGHMPGEMPGSDDFLAPILDAMGGK</sequence>
<gene>
    <name evidence="4" type="ORF">FVW20_09935</name>
</gene>
<dbReference type="InterPro" id="IPR052368">
    <property type="entry name" value="2-oxoacid_oxidoreductase"/>
</dbReference>
<reference evidence="4 5" key="1">
    <citation type="submission" date="2019-08" db="EMBL/GenBank/DDBJ databases">
        <authorList>
            <person name="Luo N."/>
        </authorList>
    </citation>
    <scope>NUCLEOTIDE SEQUENCE [LARGE SCALE GENOMIC DNA]</scope>
    <source>
        <strain evidence="4 5">NCIMB 9442</strain>
    </source>
</reference>
<dbReference type="InterPro" id="IPR033412">
    <property type="entry name" value="PFOR_II"/>
</dbReference>
<dbReference type="EMBL" id="VRYY01000265">
    <property type="protein sequence ID" value="MBG3877328.1"/>
    <property type="molecule type" value="Genomic_DNA"/>
</dbReference>
<dbReference type="Pfam" id="PF17147">
    <property type="entry name" value="PFOR_II"/>
    <property type="match status" value="1"/>
</dbReference>
<dbReference type="SUPFAM" id="SSF52518">
    <property type="entry name" value="Thiamin diphosphate-binding fold (THDP-binding)"/>
    <property type="match status" value="1"/>
</dbReference>
<evidence type="ECO:0000259" key="3">
    <source>
        <dbReference type="Pfam" id="PF17147"/>
    </source>
</evidence>
<evidence type="ECO:0000259" key="2">
    <source>
        <dbReference type="Pfam" id="PF01855"/>
    </source>
</evidence>
<evidence type="ECO:0000313" key="5">
    <source>
        <dbReference type="Proteomes" id="UP001194469"/>
    </source>
</evidence>
<dbReference type="InterPro" id="IPR009014">
    <property type="entry name" value="Transketo_C/PFOR_II"/>
</dbReference>
<proteinExistence type="predicted"/>
<dbReference type="PANTHER" id="PTHR43088">
    <property type="entry name" value="SUBUNIT OF PYRUVATE:FLAVODOXIN OXIDOREDUCTASE-RELATED"/>
    <property type="match status" value="1"/>
</dbReference>
<comment type="caution">
    <text evidence="4">The sequence shown here is derived from an EMBL/GenBank/DDBJ whole genome shotgun (WGS) entry which is preliminary data.</text>
</comment>
<dbReference type="RefSeq" id="WP_196609306.1">
    <property type="nucleotide sequence ID" value="NZ_VRYY01000265.1"/>
</dbReference>
<dbReference type="NCBIfam" id="NF005507">
    <property type="entry name" value="PRK07119.1"/>
    <property type="match status" value="1"/>
</dbReference>
<evidence type="ECO:0000256" key="1">
    <source>
        <dbReference type="ARBA" id="ARBA00023002"/>
    </source>
</evidence>
<dbReference type="PANTHER" id="PTHR43088:SF1">
    <property type="entry name" value="SUBUNIT OF PYRUVATE:FLAVODOXIN OXIDOREDUCTASE"/>
    <property type="match status" value="1"/>
</dbReference>
<dbReference type="Gene3D" id="3.40.50.970">
    <property type="match status" value="1"/>
</dbReference>
<dbReference type="InterPro" id="IPR002880">
    <property type="entry name" value="Pyrv_Fd/Flavodoxin_OxRdtase_N"/>
</dbReference>
<protein>
    <submittedName>
        <fullName evidence="4">3-methyl-2-oxobutanoate dehydrogenase subunit VorB</fullName>
    </submittedName>
</protein>